<comment type="caution">
    <text evidence="8">The sequence shown here is derived from an EMBL/GenBank/DDBJ whole genome shotgun (WGS) entry which is preliminary data.</text>
</comment>
<feature type="transmembrane region" description="Helical" evidence="6">
    <location>
        <begin position="287"/>
        <end position="305"/>
    </location>
</feature>
<dbReference type="GO" id="GO:0016874">
    <property type="term" value="F:ligase activity"/>
    <property type="evidence" value="ECO:0007669"/>
    <property type="project" value="UniProtKB-KW"/>
</dbReference>
<dbReference type="Pfam" id="PF04932">
    <property type="entry name" value="Wzy_C"/>
    <property type="match status" value="1"/>
</dbReference>
<dbReference type="InterPro" id="IPR007016">
    <property type="entry name" value="O-antigen_ligase-rel_domated"/>
</dbReference>
<gene>
    <name evidence="8" type="ORF">GGR43_000514</name>
</gene>
<evidence type="ECO:0000259" key="7">
    <source>
        <dbReference type="Pfam" id="PF04932"/>
    </source>
</evidence>
<protein>
    <submittedName>
        <fullName evidence="8">O-antigen ligase</fullName>
    </submittedName>
</protein>
<dbReference type="PANTHER" id="PTHR37422:SF17">
    <property type="entry name" value="O-ANTIGEN LIGASE"/>
    <property type="match status" value="1"/>
</dbReference>
<dbReference type="PANTHER" id="PTHR37422">
    <property type="entry name" value="TEICHURONIC ACID BIOSYNTHESIS PROTEIN TUAE"/>
    <property type="match status" value="1"/>
</dbReference>
<evidence type="ECO:0000256" key="4">
    <source>
        <dbReference type="ARBA" id="ARBA00023136"/>
    </source>
</evidence>
<feature type="domain" description="O-antigen ligase-related" evidence="7">
    <location>
        <begin position="206"/>
        <end position="353"/>
    </location>
</feature>
<keyword evidence="9" id="KW-1185">Reference proteome</keyword>
<keyword evidence="4 6" id="KW-0472">Membrane</keyword>
<feature type="transmembrane region" description="Helical" evidence="6">
    <location>
        <begin position="53"/>
        <end position="72"/>
    </location>
</feature>
<evidence type="ECO:0000313" key="8">
    <source>
        <dbReference type="EMBL" id="MBB3924813.1"/>
    </source>
</evidence>
<evidence type="ECO:0000313" key="9">
    <source>
        <dbReference type="Proteomes" id="UP000571950"/>
    </source>
</evidence>
<keyword evidence="3 6" id="KW-1133">Transmembrane helix</keyword>
<evidence type="ECO:0000256" key="3">
    <source>
        <dbReference type="ARBA" id="ARBA00022989"/>
    </source>
</evidence>
<reference evidence="8 9" key="1">
    <citation type="submission" date="2020-08" db="EMBL/GenBank/DDBJ databases">
        <title>Genomic Encyclopedia of Type Strains, Phase IV (KMG-IV): sequencing the most valuable type-strain genomes for metagenomic binning, comparative biology and taxonomic classification.</title>
        <authorList>
            <person name="Goeker M."/>
        </authorList>
    </citation>
    <scope>NUCLEOTIDE SEQUENCE [LARGE SCALE GENOMIC DNA]</scope>
    <source>
        <strain evidence="8 9">DSM 26189</strain>
    </source>
</reference>
<feature type="transmembrane region" description="Helical" evidence="6">
    <location>
        <begin position="336"/>
        <end position="357"/>
    </location>
</feature>
<feature type="transmembrane region" description="Helical" evidence="6">
    <location>
        <begin position="245"/>
        <end position="266"/>
    </location>
</feature>
<feature type="transmembrane region" description="Helical" evidence="6">
    <location>
        <begin position="108"/>
        <end position="126"/>
    </location>
</feature>
<feature type="transmembrane region" description="Helical" evidence="6">
    <location>
        <begin position="12"/>
        <end position="33"/>
    </location>
</feature>
<name>A0A7W6BDH8_9SPHN</name>
<keyword evidence="2 6" id="KW-0812">Transmembrane</keyword>
<evidence type="ECO:0000256" key="5">
    <source>
        <dbReference type="SAM" id="MobiDB-lite"/>
    </source>
</evidence>
<accession>A0A7W6BDH8</accession>
<feature type="transmembrane region" description="Helical" evidence="6">
    <location>
        <begin position="369"/>
        <end position="388"/>
    </location>
</feature>
<feature type="transmembrane region" description="Helical" evidence="6">
    <location>
        <begin position="400"/>
        <end position="416"/>
    </location>
</feature>
<sequence length="442" mass="48382">MKRAGFRRAGGLRFTGEMIYVAFAIALCSGGLNHLVVDPVGLVDRLQSGQASWLARLLPFPGYLYVAYVMLLSPAHFVKTLNSLGIFLVLTLACVLSSLWSLSPVDTLIRSLILVAATLFAVAISARFDRREVLLIVGLALVIVFLMGMAAFLAAPSIGQHQDKLYPSIRGLFLHKNVAGRTYVIGILVGLSLFYARQFPRFGLFVTACCAAGIAATLSASALINMVTMFALFPILKIYHWKPQVALFLIALLGFAVWLLFYFEVVDLIIESVLGSLGKDTTLTNRTFIWEQLINLLTSGPHWILGYGYEGFWTSPEGAMLTFDPRYFVPGHAHNGLLQTVVALGVLGGALLVYGYLKLLVRKFTLLAKYPDGLCMFDAAFMIFFFITNMTEQSVLSDDGLLWIMFIIVATLRDPVGRASARGGLRLPRPGSPAVPSSLPRA</sequence>
<feature type="transmembrane region" description="Helical" evidence="6">
    <location>
        <begin position="133"/>
        <end position="158"/>
    </location>
</feature>
<evidence type="ECO:0000256" key="6">
    <source>
        <dbReference type="SAM" id="Phobius"/>
    </source>
</evidence>
<dbReference type="GO" id="GO:0016020">
    <property type="term" value="C:membrane"/>
    <property type="evidence" value="ECO:0007669"/>
    <property type="project" value="UniProtKB-SubCell"/>
</dbReference>
<feature type="region of interest" description="Disordered" evidence="5">
    <location>
        <begin position="423"/>
        <end position="442"/>
    </location>
</feature>
<evidence type="ECO:0000256" key="1">
    <source>
        <dbReference type="ARBA" id="ARBA00004141"/>
    </source>
</evidence>
<evidence type="ECO:0000256" key="2">
    <source>
        <dbReference type="ARBA" id="ARBA00022692"/>
    </source>
</evidence>
<proteinExistence type="predicted"/>
<dbReference type="EMBL" id="JACIDT010000002">
    <property type="protein sequence ID" value="MBB3924813.1"/>
    <property type="molecule type" value="Genomic_DNA"/>
</dbReference>
<dbReference type="InterPro" id="IPR051533">
    <property type="entry name" value="WaaL-like"/>
</dbReference>
<dbReference type="Proteomes" id="UP000571950">
    <property type="component" value="Unassembled WGS sequence"/>
</dbReference>
<feature type="transmembrane region" description="Helical" evidence="6">
    <location>
        <begin position="203"/>
        <end position="233"/>
    </location>
</feature>
<feature type="transmembrane region" description="Helical" evidence="6">
    <location>
        <begin position="178"/>
        <end position="196"/>
    </location>
</feature>
<keyword evidence="8" id="KW-0436">Ligase</keyword>
<dbReference type="AlphaFoldDB" id="A0A7W6BDH8"/>
<organism evidence="8 9">
    <name type="scientific">Sphingobium jiangsuense</name>
    <dbReference type="NCBI Taxonomy" id="870476"/>
    <lineage>
        <taxon>Bacteria</taxon>
        <taxon>Pseudomonadati</taxon>
        <taxon>Pseudomonadota</taxon>
        <taxon>Alphaproteobacteria</taxon>
        <taxon>Sphingomonadales</taxon>
        <taxon>Sphingomonadaceae</taxon>
        <taxon>Sphingobium</taxon>
    </lineage>
</organism>
<dbReference type="RefSeq" id="WP_188070395.1">
    <property type="nucleotide sequence ID" value="NZ_BSPS01000043.1"/>
</dbReference>
<comment type="subcellular location">
    <subcellularLocation>
        <location evidence="1">Membrane</location>
        <topology evidence="1">Multi-pass membrane protein</topology>
    </subcellularLocation>
</comment>
<feature type="transmembrane region" description="Helical" evidence="6">
    <location>
        <begin position="84"/>
        <end position="102"/>
    </location>
</feature>